<reference evidence="5" key="1">
    <citation type="journal article" date="2021" name="PeerJ">
        <title>Extensive microbial diversity within the chicken gut microbiome revealed by metagenomics and culture.</title>
        <authorList>
            <person name="Gilroy R."/>
            <person name="Ravi A."/>
            <person name="Getino M."/>
            <person name="Pursley I."/>
            <person name="Horton D.L."/>
            <person name="Alikhan N.F."/>
            <person name="Baker D."/>
            <person name="Gharbi K."/>
            <person name="Hall N."/>
            <person name="Watson M."/>
            <person name="Adriaenssens E.M."/>
            <person name="Foster-Nyarko E."/>
            <person name="Jarju S."/>
            <person name="Secka A."/>
            <person name="Antonio M."/>
            <person name="Oren A."/>
            <person name="Chaudhuri R.R."/>
            <person name="La Ragione R."/>
            <person name="Hildebrand F."/>
            <person name="Pallen M.J."/>
        </authorList>
    </citation>
    <scope>NUCLEOTIDE SEQUENCE</scope>
    <source>
        <strain evidence="5">ChiSxjej5B17-1746</strain>
    </source>
</reference>
<dbReference type="Gene3D" id="3.40.50.1970">
    <property type="match status" value="1"/>
</dbReference>
<sequence>MAFVHYTVKKIVHGLGAIKEAANEVKNLKGSKAFIVTDPGLAKIGVQKPLEEALTAGGIEWKLYAEAQLEPSMDSIQHCTDEAKAFGADVIIGFGGGSALDTTKAASVLLSNEGPIDKYFGINLVPNPSLPCILIPTTSGTGSEMTNISVLADTKNGGKKGVVSEYMYADTVILDAELTFGLPPRVTAMTGVDAFVHAMESFCGIAATPITDALNLQAMKLVGANIRQAYANGKNAAARDAMMYASALAGMGFGNTQNGIIHAIGTTLPVECHIPHGLAMSFCAPFSVGFNYIANPEKYAIVADILRGDDRSGCMSVMDRAADVEDAFRDLLNDLDIATGLSNYGVKREDLPACADRAFAAKRLLNNNPRAASRDQILALLEANFEA</sequence>
<evidence type="ECO:0000313" key="6">
    <source>
        <dbReference type="Proteomes" id="UP000824264"/>
    </source>
</evidence>
<dbReference type="InterPro" id="IPR039697">
    <property type="entry name" value="Alcohol_dehydrogenase_Fe"/>
</dbReference>
<dbReference type="EMBL" id="DXGI01000330">
    <property type="protein sequence ID" value="HIW79226.1"/>
    <property type="molecule type" value="Genomic_DNA"/>
</dbReference>
<dbReference type="GO" id="GO:0046872">
    <property type="term" value="F:metal ion binding"/>
    <property type="evidence" value="ECO:0007669"/>
    <property type="project" value="InterPro"/>
</dbReference>
<accession>A0A9D1R327</accession>
<evidence type="ECO:0000259" key="3">
    <source>
        <dbReference type="Pfam" id="PF00465"/>
    </source>
</evidence>
<gene>
    <name evidence="5" type="ORF">H9874_08795</name>
</gene>
<dbReference type="FunFam" id="3.40.50.1970:FF:000003">
    <property type="entry name" value="Alcohol dehydrogenase, iron-containing"/>
    <property type="match status" value="1"/>
</dbReference>
<organism evidence="5 6">
    <name type="scientific">Candidatus Bilophila faecipullorum</name>
    <dbReference type="NCBI Taxonomy" id="2838482"/>
    <lineage>
        <taxon>Bacteria</taxon>
        <taxon>Pseudomonadati</taxon>
        <taxon>Thermodesulfobacteriota</taxon>
        <taxon>Desulfovibrionia</taxon>
        <taxon>Desulfovibrionales</taxon>
        <taxon>Desulfovibrionaceae</taxon>
        <taxon>Bilophila</taxon>
    </lineage>
</organism>
<comment type="caution">
    <text evidence="5">The sequence shown here is derived from an EMBL/GenBank/DDBJ whole genome shotgun (WGS) entry which is preliminary data.</text>
</comment>
<feature type="domain" description="Fe-containing alcohol dehydrogenase-like C-terminal" evidence="4">
    <location>
        <begin position="187"/>
        <end position="384"/>
    </location>
</feature>
<evidence type="ECO:0000256" key="2">
    <source>
        <dbReference type="ARBA" id="ARBA00023002"/>
    </source>
</evidence>
<dbReference type="Pfam" id="PF25137">
    <property type="entry name" value="ADH_Fe_C"/>
    <property type="match status" value="1"/>
</dbReference>
<dbReference type="Pfam" id="PF00465">
    <property type="entry name" value="Fe-ADH"/>
    <property type="match status" value="1"/>
</dbReference>
<evidence type="ECO:0000256" key="1">
    <source>
        <dbReference type="ARBA" id="ARBA00007358"/>
    </source>
</evidence>
<comment type="similarity">
    <text evidence="1">Belongs to the iron-containing alcohol dehydrogenase family.</text>
</comment>
<dbReference type="AlphaFoldDB" id="A0A9D1R327"/>
<reference evidence="5" key="2">
    <citation type="submission" date="2021-04" db="EMBL/GenBank/DDBJ databases">
        <authorList>
            <person name="Gilroy R."/>
        </authorList>
    </citation>
    <scope>NUCLEOTIDE SEQUENCE</scope>
    <source>
        <strain evidence="5">ChiSxjej5B17-1746</strain>
    </source>
</reference>
<proteinExistence type="inferred from homology"/>
<dbReference type="PROSITE" id="PS00913">
    <property type="entry name" value="ADH_IRON_1"/>
    <property type="match status" value="1"/>
</dbReference>
<evidence type="ECO:0000313" key="5">
    <source>
        <dbReference type="EMBL" id="HIW79226.1"/>
    </source>
</evidence>
<dbReference type="CDD" id="cd08551">
    <property type="entry name" value="Fe-ADH"/>
    <property type="match status" value="1"/>
</dbReference>
<dbReference type="PANTHER" id="PTHR11496">
    <property type="entry name" value="ALCOHOL DEHYDROGENASE"/>
    <property type="match status" value="1"/>
</dbReference>
<dbReference type="SUPFAM" id="SSF56796">
    <property type="entry name" value="Dehydroquinate synthase-like"/>
    <property type="match status" value="1"/>
</dbReference>
<dbReference type="InterPro" id="IPR056798">
    <property type="entry name" value="ADH_Fe_C"/>
</dbReference>
<dbReference type="Proteomes" id="UP000824264">
    <property type="component" value="Unassembled WGS sequence"/>
</dbReference>
<dbReference type="PANTHER" id="PTHR11496:SF83">
    <property type="entry name" value="HYDROXYACID-OXOACID TRANSHYDROGENASE, MITOCHONDRIAL"/>
    <property type="match status" value="1"/>
</dbReference>
<feature type="domain" description="Alcohol dehydrogenase iron-type/glycerol dehydrogenase GldA" evidence="3">
    <location>
        <begin position="9"/>
        <end position="175"/>
    </location>
</feature>
<protein>
    <submittedName>
        <fullName evidence="5">Iron-containing alcohol dehydrogenase</fullName>
    </submittedName>
</protein>
<dbReference type="InterPro" id="IPR018211">
    <property type="entry name" value="ADH_Fe_CS"/>
</dbReference>
<name>A0A9D1R327_9BACT</name>
<evidence type="ECO:0000259" key="4">
    <source>
        <dbReference type="Pfam" id="PF25137"/>
    </source>
</evidence>
<dbReference type="GO" id="GO:0004022">
    <property type="term" value="F:alcohol dehydrogenase (NAD+) activity"/>
    <property type="evidence" value="ECO:0007669"/>
    <property type="project" value="TreeGrafter"/>
</dbReference>
<dbReference type="InterPro" id="IPR001670">
    <property type="entry name" value="ADH_Fe/GldA"/>
</dbReference>
<dbReference type="SMR" id="A0A9D1R327"/>
<dbReference type="Gene3D" id="1.20.1090.10">
    <property type="entry name" value="Dehydroquinate synthase-like - alpha domain"/>
    <property type="match status" value="1"/>
</dbReference>
<keyword evidence="2" id="KW-0560">Oxidoreductase</keyword>